<proteinExistence type="predicted"/>
<feature type="non-terminal residue" evidence="2">
    <location>
        <position position="680"/>
    </location>
</feature>
<feature type="region of interest" description="Disordered" evidence="1">
    <location>
        <begin position="535"/>
        <end position="555"/>
    </location>
</feature>
<organism evidence="2 3">
    <name type="scientific">Etheostoma spectabile</name>
    <name type="common">orangethroat darter</name>
    <dbReference type="NCBI Taxonomy" id="54343"/>
    <lineage>
        <taxon>Eukaryota</taxon>
        <taxon>Metazoa</taxon>
        <taxon>Chordata</taxon>
        <taxon>Craniata</taxon>
        <taxon>Vertebrata</taxon>
        <taxon>Euteleostomi</taxon>
        <taxon>Actinopterygii</taxon>
        <taxon>Neopterygii</taxon>
        <taxon>Teleostei</taxon>
        <taxon>Neoteleostei</taxon>
        <taxon>Acanthomorphata</taxon>
        <taxon>Eupercaria</taxon>
        <taxon>Perciformes</taxon>
        <taxon>Percoidei</taxon>
        <taxon>Percidae</taxon>
        <taxon>Etheostomatinae</taxon>
        <taxon>Etheostoma</taxon>
    </lineage>
</organism>
<feature type="compositionally biased region" description="Low complexity" evidence="1">
    <location>
        <begin position="426"/>
        <end position="437"/>
    </location>
</feature>
<evidence type="ECO:0000256" key="1">
    <source>
        <dbReference type="SAM" id="MobiDB-lite"/>
    </source>
</evidence>
<accession>A0A5J5DEE5</accession>
<feature type="compositionally biased region" description="Basic and acidic residues" evidence="1">
    <location>
        <begin position="133"/>
        <end position="147"/>
    </location>
</feature>
<feature type="compositionally biased region" description="Polar residues" evidence="1">
    <location>
        <begin position="154"/>
        <end position="166"/>
    </location>
</feature>
<dbReference type="Proteomes" id="UP000327493">
    <property type="component" value="Chromosome 6"/>
</dbReference>
<name>A0A5J5DEE5_9PERO</name>
<reference evidence="2 3" key="1">
    <citation type="submission" date="2019-08" db="EMBL/GenBank/DDBJ databases">
        <title>A chromosome-level genome assembly, high-density linkage maps, and genome scans reveal the genomic architecture of hybrid incompatibilities underlying speciation via character displacement in darters (Percidae: Etheostominae).</title>
        <authorList>
            <person name="Moran R.L."/>
            <person name="Catchen J.M."/>
            <person name="Fuller R.C."/>
        </authorList>
    </citation>
    <scope>NUCLEOTIDE SEQUENCE [LARGE SCALE GENOMIC DNA]</scope>
    <source>
        <strain evidence="2">EspeVRDwgs_2016</strain>
        <tissue evidence="2">Muscle</tissue>
    </source>
</reference>
<dbReference type="AlphaFoldDB" id="A0A5J5DEE5"/>
<dbReference type="EMBL" id="VOFY01000006">
    <property type="protein sequence ID" value="KAA8591677.1"/>
    <property type="molecule type" value="Genomic_DNA"/>
</dbReference>
<comment type="caution">
    <text evidence="2">The sequence shown here is derived from an EMBL/GenBank/DDBJ whole genome shotgun (WGS) entry which is preliminary data.</text>
</comment>
<keyword evidence="3" id="KW-1185">Reference proteome</keyword>
<feature type="region of interest" description="Disordered" evidence="1">
    <location>
        <begin position="88"/>
        <end position="195"/>
    </location>
</feature>
<feature type="region of interest" description="Disordered" evidence="1">
    <location>
        <begin position="425"/>
        <end position="478"/>
    </location>
</feature>
<evidence type="ECO:0000313" key="2">
    <source>
        <dbReference type="EMBL" id="KAA8591677.1"/>
    </source>
</evidence>
<sequence>MRPSISVTLEPGLERGVPWGRDLYTFVTSAAGHMMRTLQKPRKKRPSKRQVNHRRFLYNMIQRKFADIEAANHRLASALYFKEEGKNVVSPSSQTPETLEQSSSSPQVPDTCNIHTDADGIPKAWSDVSVGSRETEISKKKQPDSGHLRKRQPKSQPTTCTATKNNQSKERQKEQSRNQLSSSSSSMSSPEGIDYHHGAKRLHTECYNNESQLKSTNYLSEDPGVIQFGQNVDSSPSFSPELSPLSINPCDFSVQLLTDISTCTQAQKSIADISESQWTDIMDLFSVGNKDLGGCMDVEAFFESICACQGDAGQEVGADDVEFTDKSDSSSNKSEVEDLQCETGEYIYEYSCHDDQGMSINHFQSDQRSLQAPRQNDAEMQFNNFKPNQEADIIQNQLPTPISFLYNASELSPCMLGGGGSRLCSEEGVGVPGSPEEGVGEAGGSSESEFSNERSSTSALRPRNARGNGARLDKKRGRIRGGDLSGHALAAVGELLQLSLQLPLLGVGARVVLLHLLQLPLQLLQSDHGFIQLGGGRDERGGERSGAMEGKRRKKDHVTEVGVIHEIGEQRGTRREKDGFIKREISLGTGGLIGIGSSQIKPGRLSPMTFWEESHCSSIESILASRAATLSLCLPLTAPSISPSRVFSSLFCLSSCSRATSAFWVNVLSPCSCTVRVSTW</sequence>
<evidence type="ECO:0000313" key="3">
    <source>
        <dbReference type="Proteomes" id="UP000327493"/>
    </source>
</evidence>
<gene>
    <name evidence="2" type="ORF">FQN60_017051</name>
</gene>
<feature type="compositionally biased region" description="Polar residues" evidence="1">
    <location>
        <begin position="89"/>
        <end position="114"/>
    </location>
</feature>
<protein>
    <submittedName>
        <fullName evidence="2">Uncharacterized protein</fullName>
    </submittedName>
</protein>
<feature type="compositionally biased region" description="Low complexity" evidence="1">
    <location>
        <begin position="444"/>
        <end position="456"/>
    </location>
</feature>
<feature type="compositionally biased region" description="Basic and acidic residues" evidence="1">
    <location>
        <begin position="167"/>
        <end position="176"/>
    </location>
</feature>